<evidence type="ECO:0000313" key="2">
    <source>
        <dbReference type="Proteomes" id="UP000075455"/>
    </source>
</evidence>
<name>A0A150LDF6_9BACL</name>
<gene>
    <name evidence="1" type="ORF">B4119_4236</name>
</gene>
<organism evidence="1 2">
    <name type="scientific">Saccharococcus caldoxylosilyticus</name>
    <dbReference type="NCBI Taxonomy" id="81408"/>
    <lineage>
        <taxon>Bacteria</taxon>
        <taxon>Bacillati</taxon>
        <taxon>Bacillota</taxon>
        <taxon>Bacilli</taxon>
        <taxon>Bacillales</taxon>
        <taxon>Anoxybacillaceae</taxon>
        <taxon>Saccharococcus</taxon>
    </lineage>
</organism>
<reference evidence="1 2" key="1">
    <citation type="submission" date="2016-01" db="EMBL/GenBank/DDBJ databases">
        <title>Draft Genome Sequences of Seven Thermophilic Sporeformers Isolated from Foods.</title>
        <authorList>
            <person name="Berendsen E.M."/>
            <person name="Wells-Bennik M.H."/>
            <person name="Krawcyk A.O."/>
            <person name="De Jong A."/>
            <person name="Holsappel S."/>
            <person name="Eijlander R.T."/>
            <person name="Kuipers O.P."/>
        </authorList>
    </citation>
    <scope>NUCLEOTIDE SEQUENCE [LARGE SCALE GENOMIC DNA]</scope>
    <source>
        <strain evidence="1 2">B4119</strain>
    </source>
</reference>
<protein>
    <submittedName>
        <fullName evidence="1">Uncharacterized protein</fullName>
    </submittedName>
</protein>
<evidence type="ECO:0000313" key="1">
    <source>
        <dbReference type="EMBL" id="KYD10275.1"/>
    </source>
</evidence>
<proteinExistence type="predicted"/>
<accession>A0A150LDF6</accession>
<dbReference type="PATRIC" id="fig|81408.3.peg.352"/>
<dbReference type="Proteomes" id="UP000075455">
    <property type="component" value="Unassembled WGS sequence"/>
</dbReference>
<dbReference type="AlphaFoldDB" id="A0A150LDF6"/>
<comment type="caution">
    <text evidence="1">The sequence shown here is derived from an EMBL/GenBank/DDBJ whole genome shotgun (WGS) entry which is preliminary data.</text>
</comment>
<sequence>MNKLSKNQFEQAKTFLKSKARKLERALFELNLKMATRKMF</sequence>
<dbReference type="EMBL" id="LQYS01000088">
    <property type="protein sequence ID" value="KYD10275.1"/>
    <property type="molecule type" value="Genomic_DNA"/>
</dbReference>